<evidence type="ECO:0000313" key="1">
    <source>
        <dbReference type="EMBL" id="ELP35648.1"/>
    </source>
</evidence>
<sequence length="61" mass="6886">MYPKVGHHAHISIVLIRAPVHGGTSRVMETQQFANISLWHPECVELLPTKGKFNEKDLAHD</sequence>
<protein>
    <submittedName>
        <fullName evidence="1">Uncharacterized protein</fullName>
    </submittedName>
</protein>
<reference evidence="1 2" key="1">
    <citation type="journal article" date="2013" name="Mar. Genomics">
        <title>Expression of sulfatases in Rhodopirellula baltica and the diversity of sulfatases in the genus Rhodopirellula.</title>
        <authorList>
            <person name="Wegner C.E."/>
            <person name="Richter-Heitmann T."/>
            <person name="Klindworth A."/>
            <person name="Klockow C."/>
            <person name="Richter M."/>
            <person name="Achstetter T."/>
            <person name="Glockner F.O."/>
            <person name="Harder J."/>
        </authorList>
    </citation>
    <scope>NUCLEOTIDE SEQUENCE [LARGE SCALE GENOMIC DNA]</scope>
    <source>
        <strain evidence="1 2">SWK14</strain>
    </source>
</reference>
<organism evidence="1 2">
    <name type="scientific">Rhodopirellula baltica SWK14</name>
    <dbReference type="NCBI Taxonomy" id="993516"/>
    <lineage>
        <taxon>Bacteria</taxon>
        <taxon>Pseudomonadati</taxon>
        <taxon>Planctomycetota</taxon>
        <taxon>Planctomycetia</taxon>
        <taxon>Pirellulales</taxon>
        <taxon>Pirellulaceae</taxon>
        <taxon>Rhodopirellula</taxon>
    </lineage>
</organism>
<accession>L7CNU9</accession>
<dbReference type="AlphaFoldDB" id="L7CNU9"/>
<dbReference type="EMBL" id="AMWG01000008">
    <property type="protein sequence ID" value="ELP35648.1"/>
    <property type="molecule type" value="Genomic_DNA"/>
</dbReference>
<dbReference type="PATRIC" id="fig|993516.3.peg.392"/>
<name>L7CNU9_RHOBT</name>
<gene>
    <name evidence="1" type="ORF">RBSWK_00358</name>
</gene>
<evidence type="ECO:0000313" key="2">
    <source>
        <dbReference type="Proteomes" id="UP000010959"/>
    </source>
</evidence>
<comment type="caution">
    <text evidence="1">The sequence shown here is derived from an EMBL/GenBank/DDBJ whole genome shotgun (WGS) entry which is preliminary data.</text>
</comment>
<dbReference type="Proteomes" id="UP000010959">
    <property type="component" value="Unassembled WGS sequence"/>
</dbReference>
<proteinExistence type="predicted"/>